<evidence type="ECO:0000313" key="3">
    <source>
        <dbReference type="Proteomes" id="UP000249260"/>
    </source>
</evidence>
<dbReference type="OrthoDB" id="9801008at2"/>
<dbReference type="Proteomes" id="UP000249260">
    <property type="component" value="Unassembled WGS sequence"/>
</dbReference>
<name>A0A328U4E7_9BACL</name>
<reference evidence="2 3" key="1">
    <citation type="submission" date="2018-06" db="EMBL/GenBank/DDBJ databases">
        <title>Paenibacillus montanisoli sp. nov., isolated from mountain area soil.</title>
        <authorList>
            <person name="Wu M."/>
        </authorList>
    </citation>
    <scope>NUCLEOTIDE SEQUENCE [LARGE SCALE GENOMIC DNA]</scope>
    <source>
        <strain evidence="2 3">RA17</strain>
    </source>
</reference>
<protein>
    <recommendedName>
        <fullName evidence="1">Putative zinc ribbon domain-containing protein</fullName>
    </recommendedName>
</protein>
<dbReference type="AlphaFoldDB" id="A0A328U4E7"/>
<sequence length="107" mass="12090">MYKPGQKAYNEANIIHKAVQTNERGIKNCQSCGMPIAKGDKNGTEANGTKSMKYCIHCYADGKFTLPDITAEGMKERVREKLVSMGFPRFMTGLFTRGIHKLERWKS</sequence>
<evidence type="ECO:0000313" key="2">
    <source>
        <dbReference type="EMBL" id="RAP74874.1"/>
    </source>
</evidence>
<accession>A0A328U4E7</accession>
<evidence type="ECO:0000259" key="1">
    <source>
        <dbReference type="Pfam" id="PF12674"/>
    </source>
</evidence>
<organism evidence="2 3">
    <name type="scientific">Paenibacillus montanisoli</name>
    <dbReference type="NCBI Taxonomy" id="2081970"/>
    <lineage>
        <taxon>Bacteria</taxon>
        <taxon>Bacillati</taxon>
        <taxon>Bacillota</taxon>
        <taxon>Bacilli</taxon>
        <taxon>Bacillales</taxon>
        <taxon>Paenibacillaceae</taxon>
        <taxon>Paenibacillus</taxon>
    </lineage>
</organism>
<keyword evidence="3" id="KW-1185">Reference proteome</keyword>
<proteinExistence type="predicted"/>
<feature type="domain" description="Putative zinc ribbon" evidence="1">
    <location>
        <begin position="29"/>
        <end position="106"/>
    </location>
</feature>
<dbReference type="EMBL" id="QLUW01000004">
    <property type="protein sequence ID" value="RAP74874.1"/>
    <property type="molecule type" value="Genomic_DNA"/>
</dbReference>
<dbReference type="Pfam" id="PF12674">
    <property type="entry name" value="Zn_ribbon_2"/>
    <property type="match status" value="1"/>
</dbReference>
<dbReference type="InterPro" id="IPR025868">
    <property type="entry name" value="Zn_ribbon_dom_put"/>
</dbReference>
<comment type="caution">
    <text evidence="2">The sequence shown here is derived from an EMBL/GenBank/DDBJ whole genome shotgun (WGS) entry which is preliminary data.</text>
</comment>
<gene>
    <name evidence="2" type="ORF">DL346_21415</name>
</gene>